<keyword evidence="16" id="KW-1185">Reference proteome</keyword>
<gene>
    <name evidence="15" type="ORF">AB205_0199640</name>
</gene>
<evidence type="ECO:0000256" key="3">
    <source>
        <dbReference type="ARBA" id="ARBA00022679"/>
    </source>
</evidence>
<dbReference type="Gene3D" id="1.10.510.10">
    <property type="entry name" value="Transferase(Phosphotransferase) domain 1"/>
    <property type="match status" value="1"/>
</dbReference>
<dbReference type="EC" id="2.7.10.1" evidence="1"/>
<dbReference type="GO" id="GO:0005011">
    <property type="term" value="F:macrophage colony-stimulating factor receptor activity"/>
    <property type="evidence" value="ECO:0007669"/>
    <property type="project" value="TreeGrafter"/>
</dbReference>
<keyword evidence="5" id="KW-0418">Kinase</keyword>
<evidence type="ECO:0000256" key="2">
    <source>
        <dbReference type="ARBA" id="ARBA00022553"/>
    </source>
</evidence>
<dbReference type="PANTHER" id="PTHR24416">
    <property type="entry name" value="TYROSINE-PROTEIN KINASE RECEPTOR"/>
    <property type="match status" value="1"/>
</dbReference>
<dbReference type="EMBL" id="KV924778">
    <property type="protein sequence ID" value="PIO38179.1"/>
    <property type="molecule type" value="Genomic_DNA"/>
</dbReference>
<feature type="binding site" evidence="10">
    <location>
        <position position="140"/>
    </location>
    <ligand>
        <name>ATP</name>
        <dbReference type="ChEBI" id="CHEBI:30616"/>
    </ligand>
</feature>
<dbReference type="Proteomes" id="UP000228934">
    <property type="component" value="Unassembled WGS sequence"/>
</dbReference>
<keyword evidence="11" id="KW-0479">Metal-binding</keyword>
<dbReference type="GO" id="GO:0030335">
    <property type="term" value="P:positive regulation of cell migration"/>
    <property type="evidence" value="ECO:0007669"/>
    <property type="project" value="TreeGrafter"/>
</dbReference>
<keyword evidence="2" id="KW-0597">Phosphoprotein</keyword>
<keyword evidence="8" id="KW-0675">Receptor</keyword>
<evidence type="ECO:0000256" key="6">
    <source>
        <dbReference type="ARBA" id="ARBA00022840"/>
    </source>
</evidence>
<feature type="compositionally biased region" description="Low complexity" evidence="13">
    <location>
        <begin position="83"/>
        <end position="96"/>
    </location>
</feature>
<evidence type="ECO:0000256" key="11">
    <source>
        <dbReference type="PIRSR" id="PIRSR000615-3"/>
    </source>
</evidence>
<evidence type="ECO:0000256" key="12">
    <source>
        <dbReference type="PIRSR" id="PIRSR000615-4"/>
    </source>
</evidence>
<dbReference type="InterPro" id="IPR011009">
    <property type="entry name" value="Kinase-like_dom_sf"/>
</dbReference>
<evidence type="ECO:0000256" key="13">
    <source>
        <dbReference type="SAM" id="MobiDB-lite"/>
    </source>
</evidence>
<dbReference type="GO" id="GO:0005886">
    <property type="term" value="C:plasma membrane"/>
    <property type="evidence" value="ECO:0007669"/>
    <property type="project" value="TreeGrafter"/>
</dbReference>
<dbReference type="PROSITE" id="PS50011">
    <property type="entry name" value="PROTEIN_KINASE_DOM"/>
    <property type="match status" value="1"/>
</dbReference>
<organism evidence="15 16">
    <name type="scientific">Aquarana catesbeiana</name>
    <name type="common">American bullfrog</name>
    <name type="synonym">Rana catesbeiana</name>
    <dbReference type="NCBI Taxonomy" id="8400"/>
    <lineage>
        <taxon>Eukaryota</taxon>
        <taxon>Metazoa</taxon>
        <taxon>Chordata</taxon>
        <taxon>Craniata</taxon>
        <taxon>Vertebrata</taxon>
        <taxon>Euteleostomi</taxon>
        <taxon>Amphibia</taxon>
        <taxon>Batrachia</taxon>
        <taxon>Anura</taxon>
        <taxon>Neobatrachia</taxon>
        <taxon>Ranoidea</taxon>
        <taxon>Ranidae</taxon>
        <taxon>Aquarana</taxon>
    </lineage>
</organism>
<feature type="binding site" evidence="11">
    <location>
        <position position="154"/>
    </location>
    <ligand>
        <name>Mg(2+)</name>
        <dbReference type="ChEBI" id="CHEBI:18420"/>
    </ligand>
</feature>
<dbReference type="PIRSF" id="PIRSF000615">
    <property type="entry name" value="TyrPK_CSF1-R"/>
    <property type="match status" value="1"/>
</dbReference>
<name>A0A2G9SDE5_AQUCT</name>
<dbReference type="InterPro" id="IPR008266">
    <property type="entry name" value="Tyr_kinase_AS"/>
</dbReference>
<keyword evidence="11" id="KW-0460">Magnesium</keyword>
<feature type="domain" description="Protein kinase" evidence="14">
    <location>
        <begin position="1"/>
        <end position="282"/>
    </location>
</feature>
<dbReference type="Pfam" id="PF07714">
    <property type="entry name" value="PK_Tyr_Ser-Thr"/>
    <property type="match status" value="1"/>
</dbReference>
<keyword evidence="4 10" id="KW-0547">Nucleotide-binding</keyword>
<dbReference type="GO" id="GO:0030316">
    <property type="term" value="P:osteoclast differentiation"/>
    <property type="evidence" value="ECO:0007669"/>
    <property type="project" value="TreeGrafter"/>
</dbReference>
<evidence type="ECO:0000256" key="7">
    <source>
        <dbReference type="ARBA" id="ARBA00023137"/>
    </source>
</evidence>
<dbReference type="GO" id="GO:0019838">
    <property type="term" value="F:growth factor binding"/>
    <property type="evidence" value="ECO:0007669"/>
    <property type="project" value="TreeGrafter"/>
</dbReference>
<sequence length="323" mass="37019">MLSFYVCFFVPGPILVITEYCPHGDLLNFLRRKAEGMNDIFTAYLTDSTGNYKNMSVEQKYVASDSGFGNEGMSTYVDMRPATSNNKSTKGNSSVNEVEDDTDDHLPLDLHDLLNFSNQIAQGMSFLASKNCIHRDVAARNVLITQGRTAKICDFGLARDIENDSNYVVKGNARLPVKWMAPESIFDCIYTVQSDVWSYGILLWEIFSLGRSPYPGIIVNRKFYKMIKEGYKMDCPDYSPLELYRLMKACWDLEPTKRPTFSQITDLINKQMNLVKDQDNYFHRTSQLSKMGMRDTYWKKYLGIEHTLCYAPLKGELNKKMIG</sequence>
<dbReference type="InterPro" id="IPR000719">
    <property type="entry name" value="Prot_kinase_dom"/>
</dbReference>
<dbReference type="FunFam" id="1.10.510.10:FF:000177">
    <property type="entry name" value="Mast/stem cell growth factor receptor"/>
    <property type="match status" value="1"/>
</dbReference>
<evidence type="ECO:0000256" key="5">
    <source>
        <dbReference type="ARBA" id="ARBA00022777"/>
    </source>
</evidence>
<proteinExistence type="predicted"/>
<dbReference type="SUPFAM" id="SSF56112">
    <property type="entry name" value="Protein kinase-like (PK-like)"/>
    <property type="match status" value="1"/>
</dbReference>
<evidence type="ECO:0000256" key="9">
    <source>
        <dbReference type="PIRSR" id="PIRSR000615-1"/>
    </source>
</evidence>
<feature type="site" description="Important for interaction with phosphotyrosine-binding proteins" evidence="12">
    <location>
        <position position="281"/>
    </location>
</feature>
<dbReference type="PANTHER" id="PTHR24416:SF47">
    <property type="entry name" value="MACROPHAGE COLONY-STIMULATING FACTOR 1 RECEPTOR"/>
    <property type="match status" value="1"/>
</dbReference>
<dbReference type="InterPro" id="IPR001245">
    <property type="entry name" value="Ser-Thr/Tyr_kinase_cat_dom"/>
</dbReference>
<evidence type="ECO:0000256" key="1">
    <source>
        <dbReference type="ARBA" id="ARBA00011902"/>
    </source>
</evidence>
<evidence type="ECO:0000313" key="15">
    <source>
        <dbReference type="EMBL" id="PIO38179.1"/>
    </source>
</evidence>
<dbReference type="PROSITE" id="PS00109">
    <property type="entry name" value="PROTEIN_KINASE_TYR"/>
    <property type="match status" value="1"/>
</dbReference>
<evidence type="ECO:0000313" key="16">
    <source>
        <dbReference type="Proteomes" id="UP000228934"/>
    </source>
</evidence>
<dbReference type="GO" id="GO:0046872">
    <property type="term" value="F:metal ion binding"/>
    <property type="evidence" value="ECO:0007669"/>
    <property type="project" value="UniProtKB-KW"/>
</dbReference>
<accession>A0A2G9SDE5</accession>
<feature type="region of interest" description="Disordered" evidence="13">
    <location>
        <begin position="79"/>
        <end position="101"/>
    </location>
</feature>
<dbReference type="SMART" id="SM00219">
    <property type="entry name" value="TyrKc"/>
    <property type="match status" value="1"/>
</dbReference>
<dbReference type="GO" id="GO:0043235">
    <property type="term" value="C:receptor complex"/>
    <property type="evidence" value="ECO:0007669"/>
    <property type="project" value="TreeGrafter"/>
</dbReference>
<evidence type="ECO:0000256" key="10">
    <source>
        <dbReference type="PIRSR" id="PIRSR000615-2"/>
    </source>
</evidence>
<evidence type="ECO:0000256" key="8">
    <source>
        <dbReference type="ARBA" id="ARBA00023170"/>
    </source>
</evidence>
<dbReference type="AlphaFoldDB" id="A0A2G9SDE5"/>
<dbReference type="InterPro" id="IPR050122">
    <property type="entry name" value="RTK"/>
</dbReference>
<dbReference type="GO" id="GO:0007169">
    <property type="term" value="P:cell surface receptor protein tyrosine kinase signaling pathway"/>
    <property type="evidence" value="ECO:0007669"/>
    <property type="project" value="TreeGrafter"/>
</dbReference>
<keyword evidence="6 10" id="KW-0067">ATP-binding</keyword>
<dbReference type="OrthoDB" id="6077854at2759"/>
<keyword evidence="7" id="KW-0829">Tyrosine-protein kinase</keyword>
<protein>
    <recommendedName>
        <fullName evidence="1">receptor protein-tyrosine kinase</fullName>
        <ecNumber evidence="1">2.7.10.1</ecNumber>
    </recommendedName>
</protein>
<dbReference type="GO" id="GO:0005524">
    <property type="term" value="F:ATP binding"/>
    <property type="evidence" value="ECO:0007669"/>
    <property type="project" value="UniProtKB-KW"/>
</dbReference>
<evidence type="ECO:0000259" key="14">
    <source>
        <dbReference type="PROSITE" id="PS50011"/>
    </source>
</evidence>
<dbReference type="GO" id="GO:0043408">
    <property type="term" value="P:regulation of MAPK cascade"/>
    <property type="evidence" value="ECO:0007669"/>
    <property type="project" value="TreeGrafter"/>
</dbReference>
<feature type="binding site" evidence="10">
    <location>
        <begin position="19"/>
        <end position="25"/>
    </location>
    <ligand>
        <name>ATP</name>
        <dbReference type="ChEBI" id="CHEBI:30616"/>
    </ligand>
</feature>
<dbReference type="GO" id="GO:1990682">
    <property type="term" value="C:CSF1-CSF1R complex"/>
    <property type="evidence" value="ECO:0007669"/>
    <property type="project" value="TreeGrafter"/>
</dbReference>
<dbReference type="InterPro" id="IPR020635">
    <property type="entry name" value="Tyr_kinase_cat_dom"/>
</dbReference>
<feature type="binding site" evidence="11">
    <location>
        <position position="141"/>
    </location>
    <ligand>
        <name>Mg(2+)</name>
        <dbReference type="ChEBI" id="CHEBI:18420"/>
    </ligand>
</feature>
<reference evidence="16" key="1">
    <citation type="journal article" date="2017" name="Nat. Commun.">
        <title>The North American bullfrog draft genome provides insight into hormonal regulation of long noncoding RNA.</title>
        <authorList>
            <person name="Hammond S.A."/>
            <person name="Warren R.L."/>
            <person name="Vandervalk B.P."/>
            <person name="Kucuk E."/>
            <person name="Khan H."/>
            <person name="Gibb E.A."/>
            <person name="Pandoh P."/>
            <person name="Kirk H."/>
            <person name="Zhao Y."/>
            <person name="Jones M."/>
            <person name="Mungall A.J."/>
            <person name="Coope R."/>
            <person name="Pleasance S."/>
            <person name="Moore R.A."/>
            <person name="Holt R.A."/>
            <person name="Round J.M."/>
            <person name="Ohora S."/>
            <person name="Walle B.V."/>
            <person name="Veldhoen N."/>
            <person name="Helbing C.C."/>
            <person name="Birol I."/>
        </authorList>
    </citation>
    <scope>NUCLEOTIDE SEQUENCE [LARGE SCALE GENOMIC DNA]</scope>
</reference>
<feature type="active site" description="Proton acceptor" evidence="9">
    <location>
        <position position="136"/>
    </location>
</feature>
<keyword evidence="3" id="KW-0808">Transferase</keyword>
<evidence type="ECO:0000256" key="4">
    <source>
        <dbReference type="ARBA" id="ARBA00022741"/>
    </source>
</evidence>